<keyword evidence="4" id="KW-0233">DNA recombination</keyword>
<evidence type="ECO:0000256" key="5">
    <source>
        <dbReference type="PROSITE-ProRule" id="PRU01248"/>
    </source>
</evidence>
<proteinExistence type="inferred from homology"/>
<keyword evidence="2" id="KW-0229">DNA integration</keyword>
<comment type="similarity">
    <text evidence="1">Belongs to the 'phage' integrase family.</text>
</comment>
<gene>
    <name evidence="8" type="ORF">BA011_29645</name>
    <name evidence="9" type="ORF">BMW22_35320</name>
</gene>
<keyword evidence="8" id="KW-0614">Plasmid</keyword>
<feature type="domain" description="Core-binding (CB)" evidence="7">
    <location>
        <begin position="7"/>
        <end position="100"/>
    </location>
</feature>
<reference evidence="8 10" key="1">
    <citation type="submission" date="2016-06" db="EMBL/GenBank/DDBJ databases">
        <title>Microsymbionts genomes from the relict species Vavilovia formosa.</title>
        <authorList>
            <person name="Chirak E."/>
            <person name="Kimeklis A."/>
            <person name="Andronov E."/>
        </authorList>
    </citation>
    <scope>NUCLEOTIDE SEQUENCE [LARGE SCALE GENOMIC DNA]</scope>
    <source>
        <strain evidence="8 10">Vaf10</strain>
        <plasmid evidence="10">Plasmid unnamed1</plasmid>
        <plasmid evidence="8">unnamed1</plasmid>
    </source>
</reference>
<dbReference type="EMBL" id="CP018231">
    <property type="protein sequence ID" value="API56726.1"/>
    <property type="molecule type" value="Genomic_DNA"/>
</dbReference>
<dbReference type="InterPro" id="IPR044068">
    <property type="entry name" value="CB"/>
</dbReference>
<dbReference type="GO" id="GO:0015074">
    <property type="term" value="P:DNA integration"/>
    <property type="evidence" value="ECO:0007669"/>
    <property type="project" value="UniProtKB-KW"/>
</dbReference>
<evidence type="ECO:0000259" key="7">
    <source>
        <dbReference type="PROSITE" id="PS51900"/>
    </source>
</evidence>
<sequence>MSKIGSQMLFALVQSFFTNYLPRQRGASPHTTRAYRDTLKLLFQFVAQCRGREVAALVLEDLDADTIAAFLDHLERGRSNSTATRNCRRAALRSFFKHLLRNDLDNALRYTQVLALPSKRARQKPATYLEATDVRAIIAHPDRRTRAGWRDYTLLLFLYNCGARVSEAIGLQWHDLQLTPPRQARLRGKGRKERLVPMWRETADALRRLQNLSDAPGQQHVFMNRHDQPLTRDGVAYILAKHAAAIAQDRPRLARHHITPHVFRHSCAAALLQSGTDVTVIRDYLGHASIVTTNRYISTNLKMKRDALQNFWEHAGIEPSQTKPWKPKQDLLSFLQSL</sequence>
<dbReference type="PROSITE" id="PS51898">
    <property type="entry name" value="TYR_RECOMBINASE"/>
    <property type="match status" value="1"/>
</dbReference>
<geneLocation type="plasmid" evidence="9">
    <name>unnamed3</name>
</geneLocation>
<dbReference type="Proteomes" id="UP000092691">
    <property type="component" value="Plasmid unnamed1"/>
</dbReference>
<dbReference type="GO" id="GO:0006310">
    <property type="term" value="P:DNA recombination"/>
    <property type="evidence" value="ECO:0007669"/>
    <property type="project" value="UniProtKB-KW"/>
</dbReference>
<dbReference type="InterPro" id="IPR010998">
    <property type="entry name" value="Integrase_recombinase_N"/>
</dbReference>
<evidence type="ECO:0000313" key="9">
    <source>
        <dbReference type="EMBL" id="API56726.1"/>
    </source>
</evidence>
<dbReference type="GO" id="GO:0003677">
    <property type="term" value="F:DNA binding"/>
    <property type="evidence" value="ECO:0007669"/>
    <property type="project" value="UniProtKB-UniRule"/>
</dbReference>
<evidence type="ECO:0000313" key="8">
    <source>
        <dbReference type="EMBL" id="ANP89857.1"/>
    </source>
</evidence>
<dbReference type="EMBL" id="CP016287">
    <property type="protein sequence ID" value="ANP89857.1"/>
    <property type="molecule type" value="Genomic_DNA"/>
</dbReference>
<protein>
    <submittedName>
        <fullName evidence="8">Integrase</fullName>
    </submittedName>
</protein>
<dbReference type="Pfam" id="PF00589">
    <property type="entry name" value="Phage_integrase"/>
    <property type="match status" value="1"/>
</dbReference>
<dbReference type="InterPro" id="IPR013762">
    <property type="entry name" value="Integrase-like_cat_sf"/>
</dbReference>
<dbReference type="AlphaFoldDB" id="A0A1B1CJC3"/>
<keyword evidence="3 5" id="KW-0238">DNA-binding</keyword>
<accession>A0A1B1CJC3</accession>
<dbReference type="InterPro" id="IPR002104">
    <property type="entry name" value="Integrase_catalytic"/>
</dbReference>
<geneLocation type="plasmid" evidence="11">
    <name>unnamed3 sequence</name>
</geneLocation>
<organism evidence="8 10">
    <name type="scientific">Rhizobium leguminosarum</name>
    <dbReference type="NCBI Taxonomy" id="384"/>
    <lineage>
        <taxon>Bacteria</taxon>
        <taxon>Pseudomonadati</taxon>
        <taxon>Pseudomonadota</taxon>
        <taxon>Alphaproteobacteria</taxon>
        <taxon>Hyphomicrobiales</taxon>
        <taxon>Rhizobiaceae</taxon>
        <taxon>Rhizobium/Agrobacterium group</taxon>
        <taxon>Rhizobium</taxon>
    </lineage>
</organism>
<dbReference type="Proteomes" id="UP000183050">
    <property type="component" value="Plasmid unnamed3"/>
</dbReference>
<reference evidence="9 11" key="2">
    <citation type="submission" date="2016-11" db="EMBL/GenBank/DDBJ databases">
        <title>Rhizobium leguminosarum bv. viciae strain Vaf12 isolated from Vavilovia formosa root nodules from Russia, Dagestan.</title>
        <authorList>
            <person name="Kimeklis A."/>
        </authorList>
    </citation>
    <scope>NUCLEOTIDE SEQUENCE [LARGE SCALE GENOMIC DNA]</scope>
    <source>
        <strain evidence="9 11">Vaf-108</strain>
        <plasmid evidence="11">Plasmid unnamed3 sequence</plasmid>
        <plasmid evidence="9">unnamed3</plasmid>
    </source>
</reference>
<evidence type="ECO:0000256" key="2">
    <source>
        <dbReference type="ARBA" id="ARBA00022908"/>
    </source>
</evidence>
<name>A0A1B1CJC3_RHILE</name>
<dbReference type="PANTHER" id="PTHR30349:SF41">
    <property type="entry name" value="INTEGRASE_RECOMBINASE PROTEIN MJ0367-RELATED"/>
    <property type="match status" value="1"/>
</dbReference>
<evidence type="ECO:0000256" key="1">
    <source>
        <dbReference type="ARBA" id="ARBA00008857"/>
    </source>
</evidence>
<dbReference type="SUPFAM" id="SSF56349">
    <property type="entry name" value="DNA breaking-rejoining enzymes"/>
    <property type="match status" value="1"/>
</dbReference>
<evidence type="ECO:0000256" key="4">
    <source>
        <dbReference type="ARBA" id="ARBA00023172"/>
    </source>
</evidence>
<dbReference type="InterPro" id="IPR050090">
    <property type="entry name" value="Tyrosine_recombinase_XerCD"/>
</dbReference>
<geneLocation type="plasmid" evidence="8 10">
    <name>unnamed1</name>
</geneLocation>
<dbReference type="Gene3D" id="1.10.443.10">
    <property type="entry name" value="Intergrase catalytic core"/>
    <property type="match status" value="1"/>
</dbReference>
<dbReference type="Gene3D" id="1.10.150.130">
    <property type="match status" value="1"/>
</dbReference>
<evidence type="ECO:0000313" key="11">
    <source>
        <dbReference type="Proteomes" id="UP000183050"/>
    </source>
</evidence>
<dbReference type="OrthoDB" id="9801717at2"/>
<evidence type="ECO:0000256" key="3">
    <source>
        <dbReference type="ARBA" id="ARBA00023125"/>
    </source>
</evidence>
<dbReference type="PROSITE" id="PS51900">
    <property type="entry name" value="CB"/>
    <property type="match status" value="1"/>
</dbReference>
<feature type="domain" description="Tyr recombinase" evidence="6">
    <location>
        <begin position="124"/>
        <end position="309"/>
    </location>
</feature>
<dbReference type="PANTHER" id="PTHR30349">
    <property type="entry name" value="PHAGE INTEGRASE-RELATED"/>
    <property type="match status" value="1"/>
</dbReference>
<dbReference type="CDD" id="cd01182">
    <property type="entry name" value="INT_RitC_C_like"/>
    <property type="match status" value="1"/>
</dbReference>
<dbReference type="InterPro" id="IPR011010">
    <property type="entry name" value="DNA_brk_join_enz"/>
</dbReference>
<dbReference type="Pfam" id="PF02899">
    <property type="entry name" value="Phage_int_SAM_1"/>
    <property type="match status" value="1"/>
</dbReference>
<dbReference type="InterPro" id="IPR004107">
    <property type="entry name" value="Integrase_SAM-like_N"/>
</dbReference>
<evidence type="ECO:0000313" key="10">
    <source>
        <dbReference type="Proteomes" id="UP000092691"/>
    </source>
</evidence>
<dbReference type="RefSeq" id="WP_065283430.1">
    <property type="nucleotide sequence ID" value="NZ_CP016287.1"/>
</dbReference>
<evidence type="ECO:0000259" key="6">
    <source>
        <dbReference type="PROSITE" id="PS51898"/>
    </source>
</evidence>